<gene>
    <name evidence="3" type="ORF">SIAM614_29986</name>
</gene>
<dbReference type="OrthoDB" id="9789562at2"/>
<evidence type="ECO:0000256" key="1">
    <source>
        <dbReference type="SAM" id="Coils"/>
    </source>
</evidence>
<name>A0P1W9_ROSAI</name>
<organism evidence="3 4">
    <name type="scientific">Roseibium aggregatum (strain ATCC 25650 / DSM 13394 / JCM 20685 / NBRC 16684 / NCIMB 2208 / IAM 12614 / B1)</name>
    <name type="common">Stappia aggregata</name>
    <dbReference type="NCBI Taxonomy" id="384765"/>
    <lineage>
        <taxon>Bacteria</taxon>
        <taxon>Pseudomonadati</taxon>
        <taxon>Pseudomonadota</taxon>
        <taxon>Alphaproteobacteria</taxon>
        <taxon>Hyphomicrobiales</taxon>
        <taxon>Stappiaceae</taxon>
        <taxon>Roseibium</taxon>
    </lineage>
</organism>
<dbReference type="GO" id="GO:0000731">
    <property type="term" value="P:DNA synthesis involved in DNA repair"/>
    <property type="evidence" value="ECO:0007669"/>
    <property type="project" value="TreeGrafter"/>
</dbReference>
<dbReference type="Gene3D" id="3.40.50.300">
    <property type="entry name" value="P-loop containing nucleotide triphosphate hydrolases"/>
    <property type="match status" value="1"/>
</dbReference>
<comment type="caution">
    <text evidence="3">The sequence shown here is derived from an EMBL/GenBank/DDBJ whole genome shotgun (WGS) entry which is preliminary data.</text>
</comment>
<accession>A0P1W9</accession>
<dbReference type="eggNOG" id="COG4694">
    <property type="taxonomic scope" value="Bacteria"/>
</dbReference>
<dbReference type="PANTHER" id="PTHR32182">
    <property type="entry name" value="DNA REPLICATION AND REPAIR PROTEIN RECF"/>
    <property type="match status" value="1"/>
</dbReference>
<protein>
    <recommendedName>
        <fullName evidence="2">Protein CR006 P-loop domain-containing protein</fullName>
    </recommendedName>
</protein>
<reference evidence="3 4" key="1">
    <citation type="submission" date="2006-05" db="EMBL/GenBank/DDBJ databases">
        <authorList>
            <person name="King G."/>
            <person name="Ferriera S."/>
            <person name="Johnson J."/>
            <person name="Kravitz S."/>
            <person name="Beeson K."/>
            <person name="Sutton G."/>
            <person name="Rogers Y.-H."/>
            <person name="Friedman R."/>
            <person name="Frazier M."/>
            <person name="Venter J.C."/>
        </authorList>
    </citation>
    <scope>NUCLEOTIDE SEQUENCE [LARGE SCALE GENOMIC DNA]</scope>
    <source>
        <strain evidence="4">ATCC 25650 / DSM 13394 / JCM 20685 / NBRC 16684 / NCIMB 2208 / IAM 12614 / B1</strain>
    </source>
</reference>
<feature type="domain" description="Protein CR006 P-loop" evidence="2">
    <location>
        <begin position="21"/>
        <end position="741"/>
    </location>
</feature>
<evidence type="ECO:0000313" key="3">
    <source>
        <dbReference type="EMBL" id="EAV41045.1"/>
    </source>
</evidence>
<sequence>MAIIETIKSLTGVGVLADKNAKEDMPPFRRFNLVYGFNGAGKSTLSRVFACLEAGKHQEDLPSGCSFEIALDDGVTFKAPNTLTGLENRICVFNEDFIARNLRWQEGRASSIFYISEAQSDLAAERRTTQQTLAEKQRSLEAEKKIASEREKSLKTFRTERAKLIARSLNLGNRRYEAGQLVKDYEKLPYDKSSRLEKEALDALEKVTGLSAPPPQLEAIAIDVDGVRKTVEGARHFAELSIGTVVLDEMENHPSMVPWLKTGLDYHSANSLETCLLCGNPISDARKQKLAQALDDRLSKLLSDLKDANVRASTLLTGIRSAAGSWPKTAELELQLQERYADARRHTDSSLKKLVPLIEETSRILSARLEQPTITVTHNLLGPDEITAECKAVEEAVEVQNAVIREHNEASTNFSKRQDDAREAIKKHYLADGHDEYTALTKTLEEANGRVGSLTEELGELEGHIAELSAKVRTHGPAADQITKLVRAYLGHGELTIFAAEEGYELHRHNKIVKGAPSEGEKTAIALCYFISSLEADGRALNDLILVVDDPISSLDTKAMNYACSLIRSRLTGAVQLFILTHNQHCMNEFKKAWRNQAKADPPTAALLFLDVSMPEGSDARSARIVNLPSQLSAYDSEYHFLCHKMLQFEAAGVGYSDYWFMMPNVIRRVLDVFLAFKVPGSHSLGQKLETLTKKYPDIDDVRIKALDRLIQVESHSDSLDDLVSHSSMTIEETRDANAALLELMAAADPDHTAAIRKQCKAT</sequence>
<feature type="coiled-coil region" evidence="1">
    <location>
        <begin position="437"/>
        <end position="471"/>
    </location>
</feature>
<dbReference type="SUPFAM" id="SSF52540">
    <property type="entry name" value="P-loop containing nucleoside triphosphate hydrolases"/>
    <property type="match status" value="1"/>
</dbReference>
<dbReference type="GO" id="GO:0006302">
    <property type="term" value="P:double-strand break repair"/>
    <property type="evidence" value="ECO:0007669"/>
    <property type="project" value="TreeGrafter"/>
</dbReference>
<dbReference type="AlphaFoldDB" id="A0P1W9"/>
<keyword evidence="1" id="KW-0175">Coiled coil</keyword>
<proteinExistence type="predicted"/>
<dbReference type="GeneID" id="68849427"/>
<dbReference type="RefSeq" id="WP_006939227.1">
    <property type="nucleotide sequence ID" value="NZ_AAUW01000024.1"/>
</dbReference>
<evidence type="ECO:0000259" key="2">
    <source>
        <dbReference type="Pfam" id="PF13166"/>
    </source>
</evidence>
<dbReference type="EMBL" id="AAUW01000024">
    <property type="protein sequence ID" value="EAV41045.1"/>
    <property type="molecule type" value="Genomic_DNA"/>
</dbReference>
<evidence type="ECO:0000313" key="4">
    <source>
        <dbReference type="Proteomes" id="UP000004848"/>
    </source>
</evidence>
<dbReference type="PANTHER" id="PTHR32182:SF22">
    <property type="entry name" value="ATP-DEPENDENT ENDONUCLEASE, OLD FAMILY-RELATED"/>
    <property type="match status" value="1"/>
</dbReference>
<dbReference type="Pfam" id="PF13166">
    <property type="entry name" value="AAA_13"/>
    <property type="match status" value="1"/>
</dbReference>
<dbReference type="InterPro" id="IPR027417">
    <property type="entry name" value="P-loop_NTPase"/>
</dbReference>
<dbReference type="Proteomes" id="UP000004848">
    <property type="component" value="Unassembled WGS sequence"/>
</dbReference>
<dbReference type="InterPro" id="IPR026866">
    <property type="entry name" value="CR006_AAA"/>
</dbReference>